<feature type="transmembrane region" description="Helical" evidence="6">
    <location>
        <begin position="51"/>
        <end position="69"/>
    </location>
</feature>
<evidence type="ECO:0000313" key="8">
    <source>
        <dbReference type="Proteomes" id="UP000782901"/>
    </source>
</evidence>
<feature type="transmembrane region" description="Helical" evidence="6">
    <location>
        <begin position="90"/>
        <end position="111"/>
    </location>
</feature>
<proteinExistence type="predicted"/>
<evidence type="ECO:0000256" key="3">
    <source>
        <dbReference type="ARBA" id="ARBA00022692"/>
    </source>
</evidence>
<keyword evidence="4 6" id="KW-1133">Transmembrane helix</keyword>
<keyword evidence="3 6" id="KW-0812">Transmembrane</keyword>
<evidence type="ECO:0000256" key="6">
    <source>
        <dbReference type="SAM" id="Phobius"/>
    </source>
</evidence>
<dbReference type="AlphaFoldDB" id="A0A943DVA5"/>
<feature type="transmembrane region" description="Helical" evidence="6">
    <location>
        <begin position="123"/>
        <end position="142"/>
    </location>
</feature>
<gene>
    <name evidence="7" type="ORF">KHY35_20650</name>
</gene>
<dbReference type="Proteomes" id="UP000782901">
    <property type="component" value="Unassembled WGS sequence"/>
</dbReference>
<protein>
    <submittedName>
        <fullName evidence="7">Oligosaccharide flippase family protein</fullName>
    </submittedName>
</protein>
<feature type="transmembrane region" description="Helical" evidence="6">
    <location>
        <begin position="371"/>
        <end position="387"/>
    </location>
</feature>
<feature type="transmembrane region" description="Helical" evidence="6">
    <location>
        <begin position="456"/>
        <end position="477"/>
    </location>
</feature>
<dbReference type="InterPro" id="IPR050833">
    <property type="entry name" value="Poly_Biosynth_Transport"/>
</dbReference>
<evidence type="ECO:0000256" key="5">
    <source>
        <dbReference type="ARBA" id="ARBA00023136"/>
    </source>
</evidence>
<evidence type="ECO:0000256" key="4">
    <source>
        <dbReference type="ARBA" id="ARBA00022989"/>
    </source>
</evidence>
<organism evidence="7 8">
    <name type="scientific">Bacteroides thetaiotaomicron</name>
    <dbReference type="NCBI Taxonomy" id="818"/>
    <lineage>
        <taxon>Bacteria</taxon>
        <taxon>Pseudomonadati</taxon>
        <taxon>Bacteroidota</taxon>
        <taxon>Bacteroidia</taxon>
        <taxon>Bacteroidales</taxon>
        <taxon>Bacteroidaceae</taxon>
        <taxon>Bacteroides</taxon>
    </lineage>
</organism>
<keyword evidence="5 6" id="KW-0472">Membrane</keyword>
<feature type="transmembrane region" description="Helical" evidence="6">
    <location>
        <begin position="264"/>
        <end position="286"/>
    </location>
</feature>
<feature type="transmembrane region" description="Helical" evidence="6">
    <location>
        <begin position="393"/>
        <end position="409"/>
    </location>
</feature>
<feature type="transmembrane region" description="Helical" evidence="6">
    <location>
        <begin position="336"/>
        <end position="359"/>
    </location>
</feature>
<dbReference type="EMBL" id="JAGZEE010000042">
    <property type="protein sequence ID" value="MBS5413084.1"/>
    <property type="molecule type" value="Genomic_DNA"/>
</dbReference>
<evidence type="ECO:0000313" key="7">
    <source>
        <dbReference type="EMBL" id="MBS5413084.1"/>
    </source>
</evidence>
<evidence type="ECO:0000256" key="1">
    <source>
        <dbReference type="ARBA" id="ARBA00004651"/>
    </source>
</evidence>
<keyword evidence="2" id="KW-1003">Cell membrane</keyword>
<feature type="transmembrane region" description="Helical" evidence="6">
    <location>
        <begin position="12"/>
        <end position="39"/>
    </location>
</feature>
<sequence>MRIDIKNSSNTIQATWLGIGSLVSLGFGIISAVILSRFLSKTDYGTYKQVLYVYNTLLIVFTLGLPRAYSYFLARVNKEEGFSLVQKINSMFFVLGAIFSIVLFFGSSLFADLLNNPELKLSLQYFSLTPIFMLPLMGIESVMATYKQTYLSTIYIILTRVFMLLCVVLPVLFIQANARTAVIGFVISSILCCCIGLFIEKIPFKRCSKVVTAIPFKEILRFSLPLLVASIWGLIISSASQFFISRYFGTEVFAEFANGYMELPFAGMIISATAAVLLPAFSKMAYNNDSIEIQRLWRSVTIKSAKIIFPLAIFCCVYAELIMQCLYGDLYSNSSIYFQIITVVNLIRIVPYAPIILALGKVKEYAKSHMVTALMVVIMEYLCVSYFPSSIGIAVIATFCTSFCIYLQMRVICRSLGVPIKDIIPFKELLIIVLLSAITSLAAGFILFVLPAMEHYLRLMVVAVISCCIYGGLCRMFKISYIDIVKPYLNILRK</sequence>
<feature type="transmembrane region" description="Helical" evidence="6">
    <location>
        <begin position="219"/>
        <end position="244"/>
    </location>
</feature>
<reference evidence="7" key="1">
    <citation type="submission" date="2021-02" db="EMBL/GenBank/DDBJ databases">
        <title>Infant gut strain persistence is associated with maternal origin, phylogeny, and functional potential including surface adhesion and iron acquisition.</title>
        <authorList>
            <person name="Lou Y.C."/>
        </authorList>
    </citation>
    <scope>NUCLEOTIDE SEQUENCE</scope>
    <source>
        <strain evidence="7">L3_082_243G1_dasL3_082_243G1_maxbin2.maxbin.015s ta_sub</strain>
    </source>
</reference>
<name>A0A943DVA5_BACT4</name>
<dbReference type="PANTHER" id="PTHR30250:SF11">
    <property type="entry name" value="O-ANTIGEN TRANSPORTER-RELATED"/>
    <property type="match status" value="1"/>
</dbReference>
<dbReference type="Pfam" id="PF13440">
    <property type="entry name" value="Polysacc_synt_3"/>
    <property type="match status" value="1"/>
</dbReference>
<dbReference type="GO" id="GO:0005886">
    <property type="term" value="C:plasma membrane"/>
    <property type="evidence" value="ECO:0007669"/>
    <property type="project" value="UniProtKB-SubCell"/>
</dbReference>
<dbReference type="PANTHER" id="PTHR30250">
    <property type="entry name" value="PST FAMILY PREDICTED COLANIC ACID TRANSPORTER"/>
    <property type="match status" value="1"/>
</dbReference>
<feature type="transmembrane region" description="Helical" evidence="6">
    <location>
        <begin position="429"/>
        <end position="450"/>
    </location>
</feature>
<feature type="transmembrane region" description="Helical" evidence="6">
    <location>
        <begin position="154"/>
        <end position="174"/>
    </location>
</feature>
<feature type="transmembrane region" description="Helical" evidence="6">
    <location>
        <begin position="180"/>
        <end position="199"/>
    </location>
</feature>
<comment type="caution">
    <text evidence="7">The sequence shown here is derived from an EMBL/GenBank/DDBJ whole genome shotgun (WGS) entry which is preliminary data.</text>
</comment>
<evidence type="ECO:0000256" key="2">
    <source>
        <dbReference type="ARBA" id="ARBA00022475"/>
    </source>
</evidence>
<accession>A0A943DVA5</accession>
<feature type="transmembrane region" description="Helical" evidence="6">
    <location>
        <begin position="307"/>
        <end position="330"/>
    </location>
</feature>
<comment type="subcellular location">
    <subcellularLocation>
        <location evidence="1">Cell membrane</location>
        <topology evidence="1">Multi-pass membrane protein</topology>
    </subcellularLocation>
</comment>